<gene>
    <name evidence="3" type="ORF">GCM10022235_82740</name>
</gene>
<feature type="compositionally biased region" description="Low complexity" evidence="1">
    <location>
        <begin position="358"/>
        <end position="380"/>
    </location>
</feature>
<keyword evidence="2" id="KW-0812">Transmembrane</keyword>
<organism evidence="3 4">
    <name type="scientific">Kribbella ginsengisoli</name>
    <dbReference type="NCBI Taxonomy" id="363865"/>
    <lineage>
        <taxon>Bacteria</taxon>
        <taxon>Bacillati</taxon>
        <taxon>Actinomycetota</taxon>
        <taxon>Actinomycetes</taxon>
        <taxon>Propionibacteriales</taxon>
        <taxon>Kribbellaceae</taxon>
        <taxon>Kribbella</taxon>
    </lineage>
</organism>
<keyword evidence="4" id="KW-1185">Reference proteome</keyword>
<keyword evidence="2" id="KW-0472">Membrane</keyword>
<feature type="compositionally biased region" description="Polar residues" evidence="1">
    <location>
        <begin position="312"/>
        <end position="322"/>
    </location>
</feature>
<feature type="compositionally biased region" description="Acidic residues" evidence="1">
    <location>
        <begin position="328"/>
        <end position="337"/>
    </location>
</feature>
<feature type="compositionally biased region" description="Low complexity" evidence="1">
    <location>
        <begin position="389"/>
        <end position="398"/>
    </location>
</feature>
<dbReference type="EMBL" id="BAABAA010000022">
    <property type="protein sequence ID" value="GAA3598406.1"/>
    <property type="molecule type" value="Genomic_DNA"/>
</dbReference>
<evidence type="ECO:0000256" key="1">
    <source>
        <dbReference type="SAM" id="MobiDB-lite"/>
    </source>
</evidence>
<name>A0ABP6ZA61_9ACTN</name>
<sequence length="404" mass="41824">MAWSDCLLNPTSCLVENVASAGASATWDSFLNWMARGLADFSATVFNAFSTSTTPQFNQEWWTKNLDLMVMISLPVLVAVFVLQCISAAVRREPARLGRALVGALIGTAGVPVAIAVMASCGKIVDEISVAILGSQVTADKLRWMTDTTVLLSAGTLGGFLLLAIFMTLVAMLSLYFVMLLRDVALIAFGIFVPIALLSWTWSAIRHWLRRYIEVIAALLFSKIAMAVVFAVGISASGADNPASPANLGDFLAGALLVAMAAFAPMVTFSFIHWAGDQGYVAAQAMQQGAAGAAAARGHVDQALQFKADQFGGSNDGETTPISSSDTDVADDVDDDSANSSNDAPGGQFSGPVGSDGSPTAESPTAPSSGGGSAIAVATSQVSVEGPSGDEQSSSQESSRGDET</sequence>
<evidence type="ECO:0000256" key="2">
    <source>
        <dbReference type="SAM" id="Phobius"/>
    </source>
</evidence>
<protein>
    <recommendedName>
        <fullName evidence="5">TrbL/VirB6 plasmid conjugal transfer protein</fullName>
    </recommendedName>
</protein>
<feature type="region of interest" description="Disordered" evidence="1">
    <location>
        <begin position="309"/>
        <end position="404"/>
    </location>
</feature>
<feature type="transmembrane region" description="Helical" evidence="2">
    <location>
        <begin position="215"/>
        <end position="239"/>
    </location>
</feature>
<comment type="caution">
    <text evidence="3">The sequence shown here is derived from an EMBL/GenBank/DDBJ whole genome shotgun (WGS) entry which is preliminary data.</text>
</comment>
<reference evidence="4" key="1">
    <citation type="journal article" date="2019" name="Int. J. Syst. Evol. Microbiol.">
        <title>The Global Catalogue of Microorganisms (GCM) 10K type strain sequencing project: providing services to taxonomists for standard genome sequencing and annotation.</title>
        <authorList>
            <consortium name="The Broad Institute Genomics Platform"/>
            <consortium name="The Broad Institute Genome Sequencing Center for Infectious Disease"/>
            <person name="Wu L."/>
            <person name="Ma J."/>
        </authorList>
    </citation>
    <scope>NUCLEOTIDE SEQUENCE [LARGE SCALE GENOMIC DNA]</scope>
    <source>
        <strain evidence="4">JCM 16928</strain>
    </source>
</reference>
<feature type="transmembrane region" description="Helical" evidence="2">
    <location>
        <begin position="184"/>
        <end position="203"/>
    </location>
</feature>
<evidence type="ECO:0008006" key="5">
    <source>
        <dbReference type="Google" id="ProtNLM"/>
    </source>
</evidence>
<keyword evidence="2" id="KW-1133">Transmembrane helix</keyword>
<proteinExistence type="predicted"/>
<evidence type="ECO:0000313" key="4">
    <source>
        <dbReference type="Proteomes" id="UP001501222"/>
    </source>
</evidence>
<feature type="transmembrane region" description="Helical" evidence="2">
    <location>
        <begin position="150"/>
        <end position="178"/>
    </location>
</feature>
<accession>A0ABP6ZA61</accession>
<feature type="transmembrane region" description="Helical" evidence="2">
    <location>
        <begin position="251"/>
        <end position="272"/>
    </location>
</feature>
<dbReference type="Proteomes" id="UP001501222">
    <property type="component" value="Unassembled WGS sequence"/>
</dbReference>
<evidence type="ECO:0000313" key="3">
    <source>
        <dbReference type="EMBL" id="GAA3598406.1"/>
    </source>
</evidence>
<feature type="transmembrane region" description="Helical" evidence="2">
    <location>
        <begin position="68"/>
        <end position="90"/>
    </location>
</feature>